<evidence type="ECO:0000313" key="3">
    <source>
        <dbReference type="Proteomes" id="UP000257080"/>
    </source>
</evidence>
<organism evidence="2 3">
    <name type="scientific">Subtercola boreus</name>
    <dbReference type="NCBI Taxonomy" id="120213"/>
    <lineage>
        <taxon>Bacteria</taxon>
        <taxon>Bacillati</taxon>
        <taxon>Actinomycetota</taxon>
        <taxon>Actinomycetes</taxon>
        <taxon>Micrococcales</taxon>
        <taxon>Microbacteriaceae</taxon>
        <taxon>Subtercola</taxon>
    </lineage>
</organism>
<name>A0A3E0WG99_9MICO</name>
<evidence type="ECO:0000256" key="1">
    <source>
        <dbReference type="SAM" id="SignalP"/>
    </source>
</evidence>
<gene>
    <name evidence="2" type="ORF">B7R25_03725</name>
</gene>
<evidence type="ECO:0008006" key="4">
    <source>
        <dbReference type="Google" id="ProtNLM"/>
    </source>
</evidence>
<sequence>MSIHGARSAAASAVVLAVVLAVSGCTITGGSSNDGSGGVTGRTGNGGSSTAGVVSPVIVDLGSIDGSTVEVPVDNVVVLDSGDVKVTVWTATVADPKVAEFISGTDDGSAAFNPGLKPLAAGETTVTLTNSDTGNETTFELRVTP</sequence>
<dbReference type="Proteomes" id="UP000257080">
    <property type="component" value="Unassembled WGS sequence"/>
</dbReference>
<evidence type="ECO:0000313" key="2">
    <source>
        <dbReference type="EMBL" id="RFA28833.1"/>
    </source>
</evidence>
<keyword evidence="1" id="KW-0732">Signal</keyword>
<dbReference type="RefSeq" id="WP_116417623.1">
    <property type="nucleotide sequence ID" value="NZ_NBXC01000008.1"/>
</dbReference>
<dbReference type="PROSITE" id="PS51257">
    <property type="entry name" value="PROKAR_LIPOPROTEIN"/>
    <property type="match status" value="1"/>
</dbReference>
<dbReference type="OrthoDB" id="5114036at2"/>
<feature type="chain" id="PRO_5038611804" description="HYR domain-containing protein" evidence="1">
    <location>
        <begin position="18"/>
        <end position="145"/>
    </location>
</feature>
<proteinExistence type="predicted"/>
<reference evidence="2 3" key="1">
    <citation type="submission" date="2017-04" db="EMBL/GenBank/DDBJ databases">
        <title>Comparative genome analysis of Subtercola boreus.</title>
        <authorList>
            <person name="Cho Y.-J."/>
            <person name="Cho A."/>
            <person name="Kim O.-S."/>
            <person name="Lee J.-I."/>
        </authorList>
    </citation>
    <scope>NUCLEOTIDE SEQUENCE [LARGE SCALE GENOMIC DNA]</scope>
    <source>
        <strain evidence="2 3">P28004</strain>
    </source>
</reference>
<dbReference type="AlphaFoldDB" id="A0A3E0WG99"/>
<dbReference type="EMBL" id="NBXE01000008">
    <property type="protein sequence ID" value="RFA28833.1"/>
    <property type="molecule type" value="Genomic_DNA"/>
</dbReference>
<feature type="signal peptide" evidence="1">
    <location>
        <begin position="1"/>
        <end position="17"/>
    </location>
</feature>
<protein>
    <recommendedName>
        <fullName evidence="4">HYR domain-containing protein</fullName>
    </recommendedName>
</protein>
<comment type="caution">
    <text evidence="2">The sequence shown here is derived from an EMBL/GenBank/DDBJ whole genome shotgun (WGS) entry which is preliminary data.</text>
</comment>
<accession>A0A3E0WG99</accession>